<comment type="caution">
    <text evidence="1">The sequence shown here is derived from an EMBL/GenBank/DDBJ whole genome shotgun (WGS) entry which is preliminary data.</text>
</comment>
<dbReference type="RefSeq" id="WP_039778610.1">
    <property type="nucleotide sequence ID" value="NZ_JAAXOR010000001.1"/>
</dbReference>
<proteinExistence type="predicted"/>
<dbReference type="Proteomes" id="UP000215506">
    <property type="component" value="Unassembled WGS sequence"/>
</dbReference>
<evidence type="ECO:0008006" key="3">
    <source>
        <dbReference type="Google" id="ProtNLM"/>
    </source>
</evidence>
<gene>
    <name evidence="1" type="ORF">B7C42_08047</name>
</gene>
<sequence length="86" mass="9641">MTMRPLDCEQCGQRVLIEKFSAAHTSVQWTGEAGRCPVIAAQGRGVGHQERGCDVLRRRIDRAVREHALPESRIQLPTGDDIPRLH</sequence>
<keyword evidence="2" id="KW-1185">Reference proteome</keyword>
<name>A0A231GTF9_9NOCA</name>
<dbReference type="GeneID" id="66719388"/>
<evidence type="ECO:0000313" key="1">
    <source>
        <dbReference type="EMBL" id="OXR39872.1"/>
    </source>
</evidence>
<reference evidence="1 2" key="1">
    <citation type="submission" date="2017-07" db="EMBL/GenBank/DDBJ databases">
        <title>First draft Genome Sequence of Nocardia cerradoensis isolated from human infection.</title>
        <authorList>
            <person name="Carrasco G."/>
        </authorList>
    </citation>
    <scope>NUCLEOTIDE SEQUENCE [LARGE SCALE GENOMIC DNA]</scope>
    <source>
        <strain evidence="1 2">CNM20130759</strain>
    </source>
</reference>
<accession>A0A231GTF9</accession>
<dbReference type="AlphaFoldDB" id="A0A231GTF9"/>
<evidence type="ECO:0000313" key="2">
    <source>
        <dbReference type="Proteomes" id="UP000215506"/>
    </source>
</evidence>
<organism evidence="1 2">
    <name type="scientific">Nocardia cerradoensis</name>
    <dbReference type="NCBI Taxonomy" id="85688"/>
    <lineage>
        <taxon>Bacteria</taxon>
        <taxon>Bacillati</taxon>
        <taxon>Actinomycetota</taxon>
        <taxon>Actinomycetes</taxon>
        <taxon>Mycobacteriales</taxon>
        <taxon>Nocardiaceae</taxon>
        <taxon>Nocardia</taxon>
    </lineage>
</organism>
<dbReference type="EMBL" id="NGAF01000054">
    <property type="protein sequence ID" value="OXR39872.1"/>
    <property type="molecule type" value="Genomic_DNA"/>
</dbReference>
<protein>
    <recommendedName>
        <fullName evidence="3">Ferredoxin</fullName>
    </recommendedName>
</protein>